<evidence type="ECO:0000256" key="1">
    <source>
        <dbReference type="ARBA" id="ARBA00004613"/>
    </source>
</evidence>
<evidence type="ECO:0000256" key="5">
    <source>
        <dbReference type="SAM" id="SignalP"/>
    </source>
</evidence>
<accession>A0A6J2JL73</accession>
<feature type="domain" description="Lipase" evidence="6">
    <location>
        <begin position="81"/>
        <end position="334"/>
    </location>
</feature>
<evidence type="ECO:0000313" key="8">
    <source>
        <dbReference type="RefSeq" id="XP_028029129.1"/>
    </source>
</evidence>
<feature type="chain" id="PRO_5026683200" evidence="5">
    <location>
        <begin position="18"/>
        <end position="363"/>
    </location>
</feature>
<dbReference type="KEGG" id="bman:114242237"/>
<keyword evidence="5" id="KW-0732">Signal</keyword>
<dbReference type="Proteomes" id="UP000504629">
    <property type="component" value="Unplaced"/>
</dbReference>
<dbReference type="PANTHER" id="PTHR11610:SF173">
    <property type="entry name" value="LIPASE DOMAIN-CONTAINING PROTEIN-RELATED"/>
    <property type="match status" value="1"/>
</dbReference>
<dbReference type="GO" id="GO:0005615">
    <property type="term" value="C:extracellular space"/>
    <property type="evidence" value="ECO:0007669"/>
    <property type="project" value="TreeGrafter"/>
</dbReference>
<dbReference type="Gene3D" id="3.40.50.1820">
    <property type="entry name" value="alpha/beta hydrolase"/>
    <property type="match status" value="1"/>
</dbReference>
<dbReference type="InterPro" id="IPR000734">
    <property type="entry name" value="TAG_lipase"/>
</dbReference>
<dbReference type="GeneID" id="114242237"/>
<dbReference type="GO" id="GO:0016042">
    <property type="term" value="P:lipid catabolic process"/>
    <property type="evidence" value="ECO:0007669"/>
    <property type="project" value="TreeGrafter"/>
</dbReference>
<comment type="subcellular location">
    <subcellularLocation>
        <location evidence="1">Secreted</location>
    </subcellularLocation>
</comment>
<dbReference type="PRINTS" id="PR00821">
    <property type="entry name" value="TAGLIPASE"/>
</dbReference>
<dbReference type="Pfam" id="PF00151">
    <property type="entry name" value="Lipase"/>
    <property type="match status" value="1"/>
</dbReference>
<keyword evidence="7" id="KW-1185">Reference proteome</keyword>
<dbReference type="InterPro" id="IPR013818">
    <property type="entry name" value="Lipase"/>
</dbReference>
<protein>
    <submittedName>
        <fullName evidence="8">Lipase member H-like</fullName>
    </submittedName>
</protein>
<reference evidence="8" key="1">
    <citation type="submission" date="2025-08" db="UniProtKB">
        <authorList>
            <consortium name="RefSeq"/>
        </authorList>
    </citation>
    <scope>IDENTIFICATION</scope>
    <source>
        <tissue evidence="8">Silk gland</tissue>
    </source>
</reference>
<gene>
    <name evidence="8" type="primary">LOC114242237</name>
</gene>
<evidence type="ECO:0000259" key="6">
    <source>
        <dbReference type="Pfam" id="PF00151"/>
    </source>
</evidence>
<feature type="signal peptide" evidence="5">
    <location>
        <begin position="1"/>
        <end position="17"/>
    </location>
</feature>
<evidence type="ECO:0000256" key="2">
    <source>
        <dbReference type="ARBA" id="ARBA00010701"/>
    </source>
</evidence>
<dbReference type="PANTHER" id="PTHR11610">
    <property type="entry name" value="LIPASE"/>
    <property type="match status" value="1"/>
</dbReference>
<evidence type="ECO:0000313" key="7">
    <source>
        <dbReference type="Proteomes" id="UP000504629"/>
    </source>
</evidence>
<dbReference type="RefSeq" id="XP_028029129.1">
    <property type="nucleotide sequence ID" value="XM_028173328.1"/>
</dbReference>
<comment type="similarity">
    <text evidence="2 4">Belongs to the AB hydrolase superfamily. Lipase family.</text>
</comment>
<dbReference type="GO" id="GO:0017171">
    <property type="term" value="F:serine hydrolase activity"/>
    <property type="evidence" value="ECO:0007669"/>
    <property type="project" value="TreeGrafter"/>
</dbReference>
<dbReference type="OrthoDB" id="199913at2759"/>
<organism evidence="7 8">
    <name type="scientific">Bombyx mandarina</name>
    <name type="common">Wild silk moth</name>
    <name type="synonym">Wild silkworm</name>
    <dbReference type="NCBI Taxonomy" id="7092"/>
    <lineage>
        <taxon>Eukaryota</taxon>
        <taxon>Metazoa</taxon>
        <taxon>Ecdysozoa</taxon>
        <taxon>Arthropoda</taxon>
        <taxon>Hexapoda</taxon>
        <taxon>Insecta</taxon>
        <taxon>Pterygota</taxon>
        <taxon>Neoptera</taxon>
        <taxon>Endopterygota</taxon>
        <taxon>Lepidoptera</taxon>
        <taxon>Glossata</taxon>
        <taxon>Ditrysia</taxon>
        <taxon>Bombycoidea</taxon>
        <taxon>Bombycidae</taxon>
        <taxon>Bombycinae</taxon>
        <taxon>Bombyx</taxon>
    </lineage>
</organism>
<evidence type="ECO:0000256" key="3">
    <source>
        <dbReference type="ARBA" id="ARBA00022525"/>
    </source>
</evidence>
<sequence>MARGFCLIMYFSVVVQSVTPFYSSKSLEGYPAGYLSDCPGGDREAVITKNSLKYLTMTVVGNGNFLTAKRSTYTYYQMKQLAKDPNMDFSKRTAVYVGGYMDSPSYPVASLLAPQYRRQGYNVLLLDTNKFTVMEYPLAVRYIRTAARHTAEMLVDLIKHGLDPKKLDLIGLSLGAHTASFIAKRFKELTGDTISRLTGLDPAGPCFRNLGPDQRLDSSDADFVDVVDTNIDEFGMAAPIGHVNFYVNGGEYQPGDILWMPCNAFCSHLRSYTVWLAALQYPTSFIAIQCDSVQEARNKNCYDRIPLVTNVVGLGTDKSKTGVFYLATHNNYPYYLGEKGLKKEYEYFQSHMEEITNNDSMKI</sequence>
<dbReference type="GO" id="GO:0016298">
    <property type="term" value="F:lipase activity"/>
    <property type="evidence" value="ECO:0007669"/>
    <property type="project" value="InterPro"/>
</dbReference>
<evidence type="ECO:0000256" key="4">
    <source>
        <dbReference type="RuleBase" id="RU004262"/>
    </source>
</evidence>
<keyword evidence="3" id="KW-0964">Secreted</keyword>
<proteinExistence type="inferred from homology"/>
<dbReference type="SUPFAM" id="SSF53474">
    <property type="entry name" value="alpha/beta-Hydrolases"/>
    <property type="match status" value="1"/>
</dbReference>
<name>A0A6J2JL73_BOMMA</name>
<dbReference type="InterPro" id="IPR029058">
    <property type="entry name" value="AB_hydrolase_fold"/>
</dbReference>
<dbReference type="AlphaFoldDB" id="A0A6J2JL73"/>